<dbReference type="EMBL" id="CAJHUC010001258">
    <property type="protein sequence ID" value="CAD7700421.1"/>
    <property type="molecule type" value="Genomic_DNA"/>
</dbReference>
<accession>A0A8S1J327</accession>
<keyword evidence="11" id="KW-0460">Magnesium</keyword>
<protein>
    <recommendedName>
        <fullName evidence="4">Exonuclease 1</fullName>
    </recommendedName>
</protein>
<dbReference type="InterPro" id="IPR037315">
    <property type="entry name" value="EXO1_H3TH"/>
</dbReference>
<comment type="cofactor">
    <cofactor evidence="1">
        <name>Mg(2+)</name>
        <dbReference type="ChEBI" id="CHEBI:18420"/>
    </cofactor>
</comment>
<dbReference type="OrthoDB" id="26491at2759"/>
<keyword evidence="10" id="KW-0269">Exonuclease</keyword>
<evidence type="ECO:0000259" key="18">
    <source>
        <dbReference type="SMART" id="SM00484"/>
    </source>
</evidence>
<evidence type="ECO:0000256" key="8">
    <source>
        <dbReference type="ARBA" id="ARBA00022769"/>
    </source>
</evidence>
<dbReference type="GO" id="GO:0017108">
    <property type="term" value="F:5'-flap endonuclease activity"/>
    <property type="evidence" value="ECO:0007669"/>
    <property type="project" value="TreeGrafter"/>
</dbReference>
<keyword evidence="21" id="KW-1185">Reference proteome</keyword>
<dbReference type="SMART" id="SM00484">
    <property type="entry name" value="XPGI"/>
    <property type="match status" value="1"/>
</dbReference>
<dbReference type="Pfam" id="PF00867">
    <property type="entry name" value="XPG_I"/>
    <property type="match status" value="1"/>
</dbReference>
<feature type="region of interest" description="Disordered" evidence="17">
    <location>
        <begin position="761"/>
        <end position="819"/>
    </location>
</feature>
<keyword evidence="8" id="KW-0228">DNA excision</keyword>
<evidence type="ECO:0000256" key="7">
    <source>
        <dbReference type="ARBA" id="ARBA00022763"/>
    </source>
</evidence>
<dbReference type="InterPro" id="IPR044752">
    <property type="entry name" value="PIN-like_EXO1"/>
</dbReference>
<dbReference type="SMART" id="SM00485">
    <property type="entry name" value="XPGN"/>
    <property type="match status" value="1"/>
</dbReference>
<dbReference type="Gene3D" id="3.40.50.1010">
    <property type="entry name" value="5'-nuclease"/>
    <property type="match status" value="1"/>
</dbReference>
<evidence type="ECO:0000256" key="10">
    <source>
        <dbReference type="ARBA" id="ARBA00022839"/>
    </source>
</evidence>
<evidence type="ECO:0000256" key="11">
    <source>
        <dbReference type="ARBA" id="ARBA00022842"/>
    </source>
</evidence>
<dbReference type="PANTHER" id="PTHR11081">
    <property type="entry name" value="FLAP ENDONUCLEASE FAMILY MEMBER"/>
    <property type="match status" value="1"/>
</dbReference>
<dbReference type="InterPro" id="IPR019974">
    <property type="entry name" value="XPG_CS"/>
</dbReference>
<evidence type="ECO:0000259" key="19">
    <source>
        <dbReference type="SMART" id="SM00485"/>
    </source>
</evidence>
<feature type="domain" description="XPG-I" evidence="18">
    <location>
        <begin position="138"/>
        <end position="202"/>
    </location>
</feature>
<name>A0A8S1J327_9CHLO</name>
<evidence type="ECO:0000256" key="13">
    <source>
        <dbReference type="ARBA" id="ARBA00023125"/>
    </source>
</evidence>
<dbReference type="SUPFAM" id="SSF88723">
    <property type="entry name" value="PIN domain-like"/>
    <property type="match status" value="1"/>
</dbReference>
<dbReference type="FunFam" id="1.10.150.20:FF:000011">
    <property type="entry name" value="exonuclease 1"/>
    <property type="match status" value="1"/>
</dbReference>
<comment type="subcellular location">
    <subcellularLocation>
        <location evidence="2">Nucleus</location>
    </subcellularLocation>
</comment>
<keyword evidence="6" id="KW-0479">Metal-binding</keyword>
<evidence type="ECO:0000256" key="9">
    <source>
        <dbReference type="ARBA" id="ARBA00022801"/>
    </source>
</evidence>
<sequence length="910" mass="98123">MGINGLLPLLKSITRRVHVSQYAGQRVAVDAYCWLHKGAFCCAKELCEGQHTDRFVNYFMSRVELLRGCGVIPVVVFDGGRLPLKSNEEACRRRVRQEYRLKAEAHKKAGNTTAAVECYQRSVDVTPRMAKQVIEVLKATGVEYIVAPYEADAQMAYLATTGEVHAVVTEDSDMLAYGCQRVLFKMDKMGEGQQILLSDLALNKPVSFVGFTQQMFLEMCIMAGCDFLKTPNGIGVKRAHQQIRRVKNFVRACKSLRLNGTSIPRTFEAEFQRVIWVFHYQRVFCKRRQGIVHINPLPEGGLLAGNVLVPDALPNGDSGQELDFLGPHIEAEVAQAVAVGDLDPVTLQPFDLSQSAAENQSIDGTQANGREQSATQPSSGRAASGSKRRSGTNRALPVGASGIANYFSAVPASCKQAKRQFVAPRFAATPHQPVREIQKPGTSQRCSAADEETTESHCLSLITQKETTDGHALGFSRFAFYGDCASGEGSTVPAWHGRRRGTGRPPIPGSTPKPMDADRPLNSELQSTSEVSQATPVGDNGSNHGTDLGMGDYTNGGEHWLTHGCSLVGDSLCSASPVLPFQDCNDASPGGFPAGLSSPMGSGNPLHRVHNSGVVGSTIRGLSDDGLHPGDTWTPRQAKYFAGSDASPDILFDELFPTPGSIHCYQVGFPSTRGPSSRKKQRYAECDGHKGDDGFGGISCASFAAPSCKRLDRLLDGLVSPGRPLSPLACNAEAPLHHTRQARAPDFSRFAFTKCPTGLERQIGSNSGEPTPFNLENSADQDCEGPLPQDTKSGCSDEPLEDCSGAGADPRKQDGGDPAFYSINHVGGYARMARRALDQLELGRLQKNLAAGASACVQEQCDTGSCAMRASRIRNNVHTGRKAKLDGRYGAAVRSNSARNRLFERFACRP</sequence>
<dbReference type="GO" id="GO:0003677">
    <property type="term" value="F:DNA binding"/>
    <property type="evidence" value="ECO:0007669"/>
    <property type="project" value="UniProtKB-KW"/>
</dbReference>
<feature type="compositionally biased region" description="Polar residues" evidence="17">
    <location>
        <begin position="763"/>
        <end position="780"/>
    </location>
</feature>
<keyword evidence="15" id="KW-0539">Nucleus</keyword>
<evidence type="ECO:0000313" key="20">
    <source>
        <dbReference type="EMBL" id="CAD7700421.1"/>
    </source>
</evidence>
<dbReference type="InterPro" id="IPR006084">
    <property type="entry name" value="XPG/Rad2"/>
</dbReference>
<feature type="domain" description="XPG N-terminal" evidence="19">
    <location>
        <begin position="1"/>
        <end position="99"/>
    </location>
</feature>
<feature type="compositionally biased region" description="Polar residues" evidence="17">
    <location>
        <begin position="364"/>
        <end position="377"/>
    </location>
</feature>
<dbReference type="CDD" id="cd09857">
    <property type="entry name" value="PIN_EXO1"/>
    <property type="match status" value="1"/>
</dbReference>
<feature type="compositionally biased region" description="Polar residues" evidence="17">
    <location>
        <begin position="523"/>
        <end position="545"/>
    </location>
</feature>
<dbReference type="GO" id="GO:0046872">
    <property type="term" value="F:metal ion binding"/>
    <property type="evidence" value="ECO:0007669"/>
    <property type="project" value="UniProtKB-KW"/>
</dbReference>
<dbReference type="GO" id="GO:0035312">
    <property type="term" value="F:5'-3' DNA exonuclease activity"/>
    <property type="evidence" value="ECO:0007669"/>
    <property type="project" value="InterPro"/>
</dbReference>
<dbReference type="InterPro" id="IPR006086">
    <property type="entry name" value="XPG-I_dom"/>
</dbReference>
<evidence type="ECO:0000256" key="6">
    <source>
        <dbReference type="ARBA" id="ARBA00022723"/>
    </source>
</evidence>
<dbReference type="Proteomes" id="UP000708148">
    <property type="component" value="Unassembled WGS sequence"/>
</dbReference>
<comment type="similarity">
    <text evidence="3">Belongs to the XPG/RAD2 endonuclease family. EXO1 subfamily.</text>
</comment>
<dbReference type="Pfam" id="PF00752">
    <property type="entry name" value="XPG_N"/>
    <property type="match status" value="1"/>
</dbReference>
<evidence type="ECO:0000256" key="12">
    <source>
        <dbReference type="ARBA" id="ARBA00022881"/>
    </source>
</evidence>
<reference evidence="20" key="1">
    <citation type="submission" date="2020-12" db="EMBL/GenBank/DDBJ databases">
        <authorList>
            <person name="Iha C."/>
        </authorList>
    </citation>
    <scope>NUCLEOTIDE SEQUENCE</scope>
</reference>
<dbReference type="CDD" id="cd09908">
    <property type="entry name" value="H3TH_EXO1"/>
    <property type="match status" value="1"/>
</dbReference>
<comment type="caution">
    <text evidence="20">The sequence shown here is derived from an EMBL/GenBank/DDBJ whole genome shotgun (WGS) entry which is preliminary data.</text>
</comment>
<evidence type="ECO:0000256" key="14">
    <source>
        <dbReference type="ARBA" id="ARBA00023204"/>
    </source>
</evidence>
<dbReference type="InterPro" id="IPR006085">
    <property type="entry name" value="XPG_DNA_repair_N"/>
</dbReference>
<evidence type="ECO:0000256" key="4">
    <source>
        <dbReference type="ARBA" id="ARBA00020324"/>
    </source>
</evidence>
<keyword evidence="5" id="KW-0540">Nuclease</keyword>
<dbReference type="PROSITE" id="PS00842">
    <property type="entry name" value="XPG_2"/>
    <property type="match status" value="1"/>
</dbReference>
<dbReference type="GO" id="GO:0005634">
    <property type="term" value="C:nucleus"/>
    <property type="evidence" value="ECO:0007669"/>
    <property type="project" value="UniProtKB-SubCell"/>
</dbReference>
<proteinExistence type="inferred from homology"/>
<keyword evidence="12" id="KW-0267">Excision nuclease</keyword>
<dbReference type="InterPro" id="IPR036279">
    <property type="entry name" value="5-3_exonuclease_C_sf"/>
</dbReference>
<feature type="region of interest" description="Disordered" evidence="17">
    <location>
        <begin position="364"/>
        <end position="395"/>
    </location>
</feature>
<dbReference type="FunFam" id="3.40.50.1010:FF:000002">
    <property type="entry name" value="Exonuclease 1, putative"/>
    <property type="match status" value="1"/>
</dbReference>
<evidence type="ECO:0000256" key="15">
    <source>
        <dbReference type="ARBA" id="ARBA00023242"/>
    </source>
</evidence>
<dbReference type="AlphaFoldDB" id="A0A8S1J327"/>
<evidence type="ECO:0000256" key="2">
    <source>
        <dbReference type="ARBA" id="ARBA00004123"/>
    </source>
</evidence>
<organism evidence="20 21">
    <name type="scientific">Ostreobium quekettii</name>
    <dbReference type="NCBI Taxonomy" id="121088"/>
    <lineage>
        <taxon>Eukaryota</taxon>
        <taxon>Viridiplantae</taxon>
        <taxon>Chlorophyta</taxon>
        <taxon>core chlorophytes</taxon>
        <taxon>Ulvophyceae</taxon>
        <taxon>TCBD clade</taxon>
        <taxon>Bryopsidales</taxon>
        <taxon>Ostreobineae</taxon>
        <taxon>Ostreobiaceae</taxon>
        <taxon>Ostreobium</taxon>
    </lineage>
</organism>
<dbReference type="GO" id="GO:0006281">
    <property type="term" value="P:DNA repair"/>
    <property type="evidence" value="ECO:0007669"/>
    <property type="project" value="UniProtKB-KW"/>
</dbReference>
<evidence type="ECO:0000256" key="3">
    <source>
        <dbReference type="ARBA" id="ARBA00010563"/>
    </source>
</evidence>
<evidence type="ECO:0000256" key="16">
    <source>
        <dbReference type="ARBA" id="ARBA00060210"/>
    </source>
</evidence>
<comment type="function">
    <text evidence="16">Putative 5'-&gt;3' double-stranded DNA exonuclease which may also contain a cryptic 3'-&gt;5' double-stranded DNA exonuclease activity. May be involved in DNA mismatch repair (MMR).</text>
</comment>
<dbReference type="InterPro" id="IPR029060">
    <property type="entry name" value="PIN-like_dom_sf"/>
</dbReference>
<keyword evidence="13" id="KW-0238">DNA-binding</keyword>
<evidence type="ECO:0000313" key="21">
    <source>
        <dbReference type="Proteomes" id="UP000708148"/>
    </source>
</evidence>
<dbReference type="SUPFAM" id="SSF47807">
    <property type="entry name" value="5' to 3' exonuclease, C-terminal subdomain"/>
    <property type="match status" value="1"/>
</dbReference>
<dbReference type="PANTHER" id="PTHR11081:SF65">
    <property type="entry name" value="DNA DAMAGE-INDUCIBLE PROTEIN DIN7-RELATED"/>
    <property type="match status" value="1"/>
</dbReference>
<dbReference type="PRINTS" id="PR00853">
    <property type="entry name" value="XPGRADSUPER"/>
</dbReference>
<keyword evidence="9" id="KW-0378">Hydrolase</keyword>
<evidence type="ECO:0000256" key="1">
    <source>
        <dbReference type="ARBA" id="ARBA00001946"/>
    </source>
</evidence>
<feature type="region of interest" description="Disordered" evidence="17">
    <location>
        <begin position="489"/>
        <end position="548"/>
    </location>
</feature>
<keyword evidence="14" id="KW-0234">DNA repair</keyword>
<evidence type="ECO:0000256" key="17">
    <source>
        <dbReference type="SAM" id="MobiDB-lite"/>
    </source>
</evidence>
<keyword evidence="7" id="KW-0227">DNA damage</keyword>
<gene>
    <name evidence="20" type="ORF">OSTQU699_LOCUS5780</name>
</gene>
<evidence type="ECO:0000256" key="5">
    <source>
        <dbReference type="ARBA" id="ARBA00022722"/>
    </source>
</evidence>
<dbReference type="Gene3D" id="1.10.150.20">
    <property type="entry name" value="5' to 3' exonuclease, C-terminal subdomain"/>
    <property type="match status" value="1"/>
</dbReference>